<keyword evidence="13" id="KW-1185">Reference proteome</keyword>
<dbReference type="Pfam" id="PF03840">
    <property type="entry name" value="SecG"/>
    <property type="match status" value="1"/>
</dbReference>
<dbReference type="PRINTS" id="PR01651">
    <property type="entry name" value="SECGEXPORT"/>
</dbReference>
<dbReference type="GO" id="GO:0015450">
    <property type="term" value="F:protein-transporting ATPase activity"/>
    <property type="evidence" value="ECO:0007669"/>
    <property type="project" value="UniProtKB-UniRule"/>
</dbReference>
<comment type="function">
    <text evidence="10">Involved in protein export. Participates in an early event of protein translocation.</text>
</comment>
<comment type="caution">
    <text evidence="10">Lacks conserved residue(s) required for the propagation of feature annotation.</text>
</comment>
<evidence type="ECO:0000256" key="2">
    <source>
        <dbReference type="ARBA" id="ARBA00008445"/>
    </source>
</evidence>
<keyword evidence="7 10" id="KW-1133">Transmembrane helix</keyword>
<keyword evidence="6 10" id="KW-0653">Protein transport</keyword>
<organism evidence="12 13">
    <name type="scientific">Thermospira aquatica</name>
    <dbReference type="NCBI Taxonomy" id="2828656"/>
    <lineage>
        <taxon>Bacteria</taxon>
        <taxon>Pseudomonadati</taxon>
        <taxon>Spirochaetota</taxon>
        <taxon>Spirochaetia</taxon>
        <taxon>Brevinematales</taxon>
        <taxon>Thermospiraceae</taxon>
        <taxon>Thermospira</taxon>
    </lineage>
</organism>
<dbReference type="GO" id="GO:0043952">
    <property type="term" value="P:protein transport by the Sec complex"/>
    <property type="evidence" value="ECO:0007669"/>
    <property type="project" value="TreeGrafter"/>
</dbReference>
<evidence type="ECO:0000256" key="3">
    <source>
        <dbReference type="ARBA" id="ARBA00022448"/>
    </source>
</evidence>
<keyword evidence="8 10" id="KW-0811">Translocation</keyword>
<dbReference type="GO" id="GO:0009306">
    <property type="term" value="P:protein secretion"/>
    <property type="evidence" value="ECO:0007669"/>
    <property type="project" value="UniProtKB-UniRule"/>
</dbReference>
<keyword evidence="9 10" id="KW-0472">Membrane</keyword>
<dbReference type="Proteomes" id="UP001056539">
    <property type="component" value="Chromosome"/>
</dbReference>
<dbReference type="PANTHER" id="PTHR34182">
    <property type="entry name" value="PROTEIN-EXPORT MEMBRANE PROTEIN SECG"/>
    <property type="match status" value="1"/>
</dbReference>
<dbReference type="EMBL" id="CP073355">
    <property type="protein sequence ID" value="URA09859.1"/>
    <property type="molecule type" value="Genomic_DNA"/>
</dbReference>
<evidence type="ECO:0000256" key="10">
    <source>
        <dbReference type="RuleBase" id="RU365087"/>
    </source>
</evidence>
<gene>
    <name evidence="12" type="primary">secG</name>
    <name evidence="12" type="ORF">KDW03_10295</name>
</gene>
<evidence type="ECO:0000256" key="5">
    <source>
        <dbReference type="ARBA" id="ARBA00022692"/>
    </source>
</evidence>
<keyword evidence="3 10" id="KW-0813">Transport</keyword>
<comment type="similarity">
    <text evidence="2 10">Belongs to the SecG family.</text>
</comment>
<keyword evidence="4 10" id="KW-1003">Cell membrane</keyword>
<comment type="subcellular location">
    <subcellularLocation>
        <location evidence="1 10">Cell membrane</location>
        <topology evidence="1 10">Multi-pass membrane protein</topology>
    </subcellularLocation>
</comment>
<evidence type="ECO:0000256" key="8">
    <source>
        <dbReference type="ARBA" id="ARBA00023010"/>
    </source>
</evidence>
<feature type="compositionally biased region" description="Low complexity" evidence="11">
    <location>
        <begin position="88"/>
        <end position="112"/>
    </location>
</feature>
<dbReference type="KEGG" id="taqu:KDW03_10295"/>
<proteinExistence type="inferred from homology"/>
<dbReference type="GO" id="GO:0005886">
    <property type="term" value="C:plasma membrane"/>
    <property type="evidence" value="ECO:0007669"/>
    <property type="project" value="UniProtKB-SubCell"/>
</dbReference>
<sequence length="112" mass="11719">MTAFLSGLLFFIFVVDVLLLIPVVLMQSGSGAQAGLFGSDFAAGAFGAKTSEVLVSFTKWLVAIFFISSLGLAYLHLPRTPKVPPAVTSTEQAPAAETPAPLPAENTLPPQQ</sequence>
<evidence type="ECO:0000256" key="1">
    <source>
        <dbReference type="ARBA" id="ARBA00004651"/>
    </source>
</evidence>
<evidence type="ECO:0000256" key="9">
    <source>
        <dbReference type="ARBA" id="ARBA00023136"/>
    </source>
</evidence>
<evidence type="ECO:0000313" key="12">
    <source>
        <dbReference type="EMBL" id="URA09859.1"/>
    </source>
</evidence>
<evidence type="ECO:0000256" key="6">
    <source>
        <dbReference type="ARBA" id="ARBA00022927"/>
    </source>
</evidence>
<dbReference type="NCBIfam" id="TIGR00810">
    <property type="entry name" value="secG"/>
    <property type="match status" value="1"/>
</dbReference>
<evidence type="ECO:0000256" key="11">
    <source>
        <dbReference type="SAM" id="MobiDB-lite"/>
    </source>
</evidence>
<dbReference type="RefSeq" id="WP_271434991.1">
    <property type="nucleotide sequence ID" value="NZ_CP073355.1"/>
</dbReference>
<accession>A0AAX3BCD9</accession>
<reference evidence="12" key="1">
    <citation type="submission" date="2021-04" db="EMBL/GenBank/DDBJ databases">
        <authorList>
            <person name="Postec A."/>
        </authorList>
    </citation>
    <scope>NUCLEOTIDE SEQUENCE</scope>
    <source>
        <strain evidence="12">F1F22</strain>
    </source>
</reference>
<dbReference type="GO" id="GO:0065002">
    <property type="term" value="P:intracellular protein transmembrane transport"/>
    <property type="evidence" value="ECO:0007669"/>
    <property type="project" value="TreeGrafter"/>
</dbReference>
<dbReference type="PANTHER" id="PTHR34182:SF1">
    <property type="entry name" value="PROTEIN-EXPORT MEMBRANE PROTEIN SECG"/>
    <property type="match status" value="1"/>
</dbReference>
<keyword evidence="5 10" id="KW-0812">Transmembrane</keyword>
<evidence type="ECO:0000313" key="13">
    <source>
        <dbReference type="Proteomes" id="UP001056539"/>
    </source>
</evidence>
<feature type="transmembrane region" description="Helical" evidence="10">
    <location>
        <begin position="57"/>
        <end position="75"/>
    </location>
</feature>
<reference evidence="12" key="2">
    <citation type="submission" date="2022-06" db="EMBL/GenBank/DDBJ databases">
        <title>Thermospira aquatica gen. nov., sp. nov.</title>
        <authorList>
            <person name="Ben Ali Gam Z."/>
            <person name="Labat M."/>
        </authorList>
    </citation>
    <scope>NUCLEOTIDE SEQUENCE</scope>
    <source>
        <strain evidence="12">F1F22</strain>
    </source>
</reference>
<protein>
    <recommendedName>
        <fullName evidence="10">Protein-export membrane protein SecG</fullName>
    </recommendedName>
</protein>
<evidence type="ECO:0000256" key="7">
    <source>
        <dbReference type="ARBA" id="ARBA00022989"/>
    </source>
</evidence>
<dbReference type="InterPro" id="IPR004692">
    <property type="entry name" value="SecG"/>
</dbReference>
<feature type="region of interest" description="Disordered" evidence="11">
    <location>
        <begin position="85"/>
        <end position="112"/>
    </location>
</feature>
<dbReference type="AlphaFoldDB" id="A0AAX3BCD9"/>
<name>A0AAX3BCD9_9SPIR</name>
<evidence type="ECO:0000256" key="4">
    <source>
        <dbReference type="ARBA" id="ARBA00022475"/>
    </source>
</evidence>